<dbReference type="Proteomes" id="UP001164746">
    <property type="component" value="Chromosome 7"/>
</dbReference>
<evidence type="ECO:0000259" key="1">
    <source>
        <dbReference type="PROSITE" id="PS50940"/>
    </source>
</evidence>
<accession>A0ABY7ELW6</accession>
<dbReference type="InterPro" id="IPR002557">
    <property type="entry name" value="Chitin-bd_dom"/>
</dbReference>
<dbReference type="EMBL" id="CP111018">
    <property type="protein sequence ID" value="WAR09796.1"/>
    <property type="molecule type" value="Genomic_DNA"/>
</dbReference>
<dbReference type="Gene3D" id="2.10.50.10">
    <property type="entry name" value="Tumor Necrosis Factor Receptor, subunit A, domain 2"/>
    <property type="match status" value="17"/>
</dbReference>
<reference evidence="2" key="1">
    <citation type="submission" date="2022-11" db="EMBL/GenBank/DDBJ databases">
        <title>Centuries of genome instability and evolution in soft-shell clam transmissible cancer (bioRxiv).</title>
        <authorList>
            <person name="Hart S.F.M."/>
            <person name="Yonemitsu M.A."/>
            <person name="Giersch R.M."/>
            <person name="Beal B.F."/>
            <person name="Arriagada G."/>
            <person name="Davis B.W."/>
            <person name="Ostrander E.A."/>
            <person name="Goff S.P."/>
            <person name="Metzger M.J."/>
        </authorList>
    </citation>
    <scope>NUCLEOTIDE SEQUENCE</scope>
    <source>
        <strain evidence="2">MELC-2E11</strain>
        <tissue evidence="2">Siphon/mantle</tissue>
    </source>
</reference>
<organism evidence="2 3">
    <name type="scientific">Mya arenaria</name>
    <name type="common">Soft-shell clam</name>
    <dbReference type="NCBI Taxonomy" id="6604"/>
    <lineage>
        <taxon>Eukaryota</taxon>
        <taxon>Metazoa</taxon>
        <taxon>Spiralia</taxon>
        <taxon>Lophotrochozoa</taxon>
        <taxon>Mollusca</taxon>
        <taxon>Bivalvia</taxon>
        <taxon>Autobranchia</taxon>
        <taxon>Heteroconchia</taxon>
        <taxon>Euheterodonta</taxon>
        <taxon>Imparidentia</taxon>
        <taxon>Neoheterodontei</taxon>
        <taxon>Myida</taxon>
        <taxon>Myoidea</taxon>
        <taxon>Myidae</taxon>
        <taxon>Mya</taxon>
    </lineage>
</organism>
<gene>
    <name evidence="2" type="ORF">MAR_034872</name>
</gene>
<dbReference type="SMART" id="SM01411">
    <property type="entry name" value="Ephrin_rec_like"/>
    <property type="match status" value="55"/>
</dbReference>
<evidence type="ECO:0000313" key="2">
    <source>
        <dbReference type="EMBL" id="WAR09796.1"/>
    </source>
</evidence>
<dbReference type="PANTHER" id="PTHR46104">
    <property type="entry name" value="GENE 9195-RELATED-RELATED"/>
    <property type="match status" value="1"/>
</dbReference>
<dbReference type="SMART" id="SM00289">
    <property type="entry name" value="WR1"/>
    <property type="match status" value="7"/>
</dbReference>
<dbReference type="SUPFAM" id="SSF57184">
    <property type="entry name" value="Growth factor receptor domain"/>
    <property type="match status" value="13"/>
</dbReference>
<keyword evidence="3" id="KW-1185">Reference proteome</keyword>
<evidence type="ECO:0000313" key="3">
    <source>
        <dbReference type="Proteomes" id="UP001164746"/>
    </source>
</evidence>
<sequence>MNIKLMKKLHSLLHTISGTFSNQTNLMYESECDPCPGGYFCLEEGLEAPTGLCGAGFYCPQGTIYQQPNETFCPIGHYCPNGTAQALPCLNYTEVSETKMILLVMKNSMNNAPTTHTEECNACPAGYYCDETIGMRVVCPAGYFCPTGTGADWQACPRGTYSNTTGLQTQSQCTSCESGKYCETEHLTAPTGKGYRTCSTLMGLIREMATFAPKEITAPWLAPLIFHVRMDLMLTAWDRLHVIPVYKVIHFCLIKKNHAFQGYYCPDGTSDYTAFPCPEGHYCPTGTREPYEAPCPAGTFNNGTHKVDVSGCFACTEGMYCETTGLSMPTGLCDPGYYCDGGSSTKIPTGAGGGFCTAGFFCPEGSTQMTPCTPGKFCGTDYLNDTSGDCQDGYYCTAEASVSNPTDGTTGNICPTGNYCPAGSVSPTACLAGTYLDSTGNYNSSACISCTSGYYCSGTGLSAPTANCSRGYYCPGGQDNPTPTGVFIITNLTYILYSILSSCTTLLPVRKDFTALKTRLSARNSRAHWERLATLPTGPHHRSARPAQGECTVARLVNQRDHVMQVTTVQLEHRVKLQARALMPTSGTTTPQNCPPGTYNDQTGLQAESDCKNCTGGKYCPNYGMTSIFTSYPKSNDFFSFLGYYCPESADVATFIVCPAGHFCVAGSQEPEACGSGTFSNVTGLTSDGGCEECSGGYYCPTAGMSTFHLPGILNAGMSIVYLLGQTEATELCWGGFYCPGGLTVPNPPHYICPRGMQCPNGTDEYLPCSAGTYTSTNGMSECDICPAGFYCLPVSPGNASLNAQDCPAGHYCPEGTGFNWQDCPAGTYNPSLGLWNETQCTQCDAGKYCSGTANTAVNGDCTAGYFCTVGVDTPTPDGTTNTGTGGICTTGHKCPTGTDLPDACAAGTFSNQTGQSTCTTCPKGYYCVAASVDYASTPCPVGHYCPAGTGVATANKCPAGTYNPIEGGTVSTDCLDCPGGQYCEGKGNDAPTGGCYEGWYCSGGSSSPNTTTHGGRCSAGYYCPANSSDPQRCDPGKYCETEGLASPTGNCTAGWYCVLQAVNNQPVDGTTGNFCPAGHYCLEGVSVPTPCDPGNCDAGYYCPAGETTPNRLACPEGYRCPAGSPDPEICPNGEYQDQTTQAACKECPGGYYCDNSLGVVNISADILCPSGYYCPPGVFQHLLYTLYRYVSIAFCSVASLKCKHVCILTVRTLSSFSGTPRKDLYPCQIGTFNNMTGLNLSTECTPCQAEVRCNKINHVPFLQATTVRLLDSATRLVNVMLDTTVRLLLKPPHQLKAPTLMHVLKLFYQLSTCFYLWLEIEVRYPCPVGFHLTLAVGQCLYINMTYTSTYISIIYPCVPGSYCPLGTEDPTPCPAGTYGASTKLTADTDCTQCTAGRYCTTPGLLAVEGLCAEGYYCELGSNSSMEYICTVGHYCPEGSPTPEPCPVTKNEYSCFQGTFNALEGLVNETQCTQCTQGDYCETQGLNATTGPCTAGFYCPPGQDTDSPVSYPCTVAHYCPTGSVTPIPCANGTYMNHTQGTYNDDTGLQAEADCKACTGGKYCPSYNAITPAGNCSVGHWCQFGLDRADPSDCNNTDVCNCTDWYRGICQLGHYCPEVTVYPLLCTQGSYNHTTGTTTLVCSYVSHNVVLSTTGAQTGIGGICQLGHYCPEGTVNPLPCPQGYYNNMTGQGDCNPCPAGYYCTEGTGDYADNPCPAGHYCPAGTYVATQFPCPTGTFYNLTMATAFEDCASTVSMPVTRLSFKYPQILILYISIIQATTVPMPVTQQLQPLGSWVGHVTQDFIAPRDRPVRFSVTQGPTAKLQHCLHPQETALLTLIFLCVYIIIFYYFLTIHESFPGYYCTLEASSSMPTDNTTGNICPMGHYCPEGSSTPIVCETGYFLNVTGSDDISDCIICTGGKYCPGTGNPEPAGTCDPGYYCPIATDAPIQCDNGYYQTLTTQTTCDICDAGYYCDNTANIAFVNTTSICPEGYYCPTGTRFYNEFPCPEGTFNNLTGLEQESDCTLCLGGYACPVTGMTQMLDIHKCAAGYFCQQGANTTTPDQGTDANICPDGKYCPLGTTDPISCPMGTYSNNTGLHDVSQYYCEIGSNRSTEYLCPAGSYCPAGSPDPTPCPAGTFSNTQGMINVTSCTFCDPGKYCNDSGGQSVPNPVAYPCPIGLHCPLGTGTPVPCLPGYYTNLTQQDSCLICPPGFYCVPEEVVSGDSSSGYSLCPEGFYCPEGTGRNWSWCPEGTFSNVLGLDDISDCQQCLGGKHCDVTNLTAPVADCDAGYFCTLGVDTSQPDGVTNTGTGGICPQGSRCPTGSPTPESCPAGTYQDLDNQADCKTCPSGYYCLAGSTNYTDTPCPSGHYCLDGTTADNRYPCPAGTFNNLTGAHNDSSCLPCTPGYYCAATGLDAPTGMCDPGWYCESGSSLAQPTSDRCPTGYFCVSGSSAPEPCDPGTFLPSQGATDNSFCLACTAGKYCSQSGLSAIEGDCSQGYYCPAGQITSTPSSFECPAGYFCVTGVSTYTICPSGTYQDEVRQWSCKQCMQGYYCDNTNGPITNYTLTECPTGGHYCTLGTTTPTLLCSPGFYCLNSSQTAAPTQGPEADECPVGHYCPEGTVQPVDCPIGTFSNAVRLVNESECTPCTQGSYCDALALTTPAGLCAPGFYCETGSNNDSPVQCPEGRYCPEGTHTPTRCPTGTFSNSTMLTSADNCTACTAGFYCTTTGLTEPEGNCTQGYYCVEGSTVANPTRCTIPYHCPEGSADPVECPAGSYTSQRTQWECVSCPAGSYCIYDSVTTNNVNSVKFACPKGYYCPEGTGYDWQACPKGTFSNSFSLTQESDCTDCLAGKYCDTEGATAVTGYGSLCPTGTYCPQGSEVAIACPAGYYCLAGAANFTDTVCPSGHYCPENTTFSTEFPCDIGTFNPNMGQSNVSACELCTGGITYCPEGSTGPTICSEGSYCHTERLCEPAGLCDAGYWCMNGSFWQEPFDGNTGDKCPKGHYCPQGSGSGTPCPMGYYLNAKGSTALSRKYCETEGLDLPTGDCAPGYYCPAGQSTSTPANYSCPEGVNADPCPTGSYCPEQTADPVPCPAGTFNPSLSLHSEDQCLNCTGGSLSAVVGPCFASFYCPLGSDSPTKEQCTVGNYCPIGYYCNGEGLTNVTGECKEGYYCPVGSSVETEVICPIGKYCPTGTAVPQDCPAGYYTGSDGEKECQICPEGFYCVAANVVAGDISTVKTACPSGYFCPNGTGYNWQPCPAGTYSAVTADNLTSPSGPCGAGHYCTSGALSANPTMLSASQCPAGTVHPIVGDVCPIGHYCPEGTDNPIGCPAGTYQDLTNQDHCKDCPSGYYCPANTTAFNVFDCPAGHYCPVNTTHATEYPCPPQTFNNLTNANSSGRSLYTRNILSSWCNLCLQLYPGNEIECPVGHFCPNATGYPQACSNGTYNPVVGLKAESECLPCDGGFYCNGTGLSAVSGPCDAGFYCPAGQSQPDPYIYRCTPGYYCPANTAVEVICENGFYQDEYQKDTCKLCPAGYFCDNAFGAIGNLSNYECPRGFYCPGGVNRSNEYPCPSATYNNQTALVAETHFFCNGSTILPNPPDSVCPIGNYCPEGSYEPTPCPSGTIATGTGNSNLTDCEPCKPGNYCTAISSQNGFSLPCTAGYICLTGSDIATPTDNIIGYICPAGYYCLSGDIQETPCSPGTYQIQQGQDSCDICPAGRSCPDLGMNYTLPCPAGYYCLSGTQNDGEPCPIGTFNPTEGVDASGNCLGCLPGTYCDIVGLSSPAGNCSAGYLCVGNATSPTPNDGSNKPCIIGHYCEEGTTAAVKCPIGTMRNETHGGSVDDCFPCTGGKYCGGEALTEPTGPCAERYYCPAADDIGDASPTGYLCPAGSICPANTADPIPCDPGTYQENVGEFECDPCPAGYYCPSNTSVPIDCPIYSYCPESSAAPTLCLNGTYNGASTNLEKPEDCSACIAGKYCTGGQIAGPCQAGHICLSGIGVSDPDNSYLPNGGLCTYGLYCEEGVTTPATCPPNSFVDKEGAISQAECQPCPGGRICPENSTVSEPCWRGYYCMVTMDPAMCPNGTYNDQTGMSDSSACLPCPAGYFCDEEGISNYTTKPCPLGYFCVNASIYPEPCPTGTYSYCTGQYFDTCNCTDAGAIEPVMCPAGYGEKIGALRVTFDDTCEPCRGGYFSAADGSGCLPCRAGVVCLDKATSDNPVANNSDLAYIFGPNGTQSYLCPPGYYCPEASAYETGCPTGTYNYEEGMTALSDCQNCPINHFNHLTGQTGCFYCGGEAQQPLTGQPTCQCSGNGRDFQEISGDNDCERDVLENCKNDEYRFQDGTCKNAAEFEDTCKYQYCGEDKYLGFYVQKGICTCKVDDLEAMCNVACRKASAQRLEWKQYVSSSMTATINSESALTKDQCDELDNSEHSVYFMIIAFIDSNVKSNITGNATQDSTYTYTGRRRLLATTMLSGVNYTGITNPIVCLEYADFMMWAVDNNNYPIYDRNNLFNTNSQFDYGGFRALAEAQAQIGTSTTLISE</sequence>
<dbReference type="PANTHER" id="PTHR46104:SF1">
    <property type="entry name" value="GENE 9195-RELATED"/>
    <property type="match status" value="1"/>
</dbReference>
<feature type="domain" description="Chitin-binding type-2" evidence="1">
    <location>
        <begin position="2496"/>
        <end position="2554"/>
    </location>
</feature>
<protein>
    <submittedName>
        <fullName evidence="2">AB24G-like protein</fullName>
    </submittedName>
</protein>
<proteinExistence type="predicted"/>
<dbReference type="InterPro" id="IPR006150">
    <property type="entry name" value="Cys_repeat_1"/>
</dbReference>
<dbReference type="InterPro" id="IPR009030">
    <property type="entry name" value="Growth_fac_rcpt_cys_sf"/>
</dbReference>
<name>A0ABY7ELW6_MYAAR</name>
<dbReference type="PROSITE" id="PS50940">
    <property type="entry name" value="CHIT_BIND_II"/>
    <property type="match status" value="1"/>
</dbReference>